<dbReference type="PROSITE" id="PS51379">
    <property type="entry name" value="4FE4S_FER_2"/>
    <property type="match status" value="1"/>
</dbReference>
<reference evidence="2 3" key="1">
    <citation type="submission" date="2019-03" db="EMBL/GenBank/DDBJ databases">
        <title>Genomic Encyclopedia of Type Strains, Phase IV (KMG-IV): sequencing the most valuable type-strain genomes for metagenomic binning, comparative biology and taxonomic classification.</title>
        <authorList>
            <person name="Goeker M."/>
        </authorList>
    </citation>
    <scope>NUCLEOTIDE SEQUENCE [LARGE SCALE GENOMIC DNA]</scope>
    <source>
        <strain evidence="2 3">DSM 25082</strain>
    </source>
</reference>
<dbReference type="RefSeq" id="WP_133602486.1">
    <property type="nucleotide sequence ID" value="NZ_JAUFPJ010000002.1"/>
</dbReference>
<evidence type="ECO:0000313" key="3">
    <source>
        <dbReference type="Proteomes" id="UP000295357"/>
    </source>
</evidence>
<dbReference type="OrthoDB" id="8536890at2"/>
<organism evidence="2 3">
    <name type="scientific">Roseateles asaccharophilus</name>
    <dbReference type="NCBI Taxonomy" id="582607"/>
    <lineage>
        <taxon>Bacteria</taxon>
        <taxon>Pseudomonadati</taxon>
        <taxon>Pseudomonadota</taxon>
        <taxon>Betaproteobacteria</taxon>
        <taxon>Burkholderiales</taxon>
        <taxon>Sphaerotilaceae</taxon>
        <taxon>Roseateles</taxon>
    </lineage>
</organism>
<feature type="domain" description="4Fe-4S ferredoxin-type" evidence="1">
    <location>
        <begin position="15"/>
        <end position="47"/>
    </location>
</feature>
<dbReference type="AlphaFoldDB" id="A0A4R6ND12"/>
<dbReference type="InterPro" id="IPR017896">
    <property type="entry name" value="4Fe4S_Fe-S-bd"/>
</dbReference>
<proteinExistence type="predicted"/>
<accession>A0A4R6ND12</accession>
<protein>
    <recommendedName>
        <fullName evidence="1">4Fe-4S ferredoxin-type domain-containing protein</fullName>
    </recommendedName>
</protein>
<comment type="caution">
    <text evidence="2">The sequence shown here is derived from an EMBL/GenBank/DDBJ whole genome shotgun (WGS) entry which is preliminary data.</text>
</comment>
<dbReference type="Proteomes" id="UP000295357">
    <property type="component" value="Unassembled WGS sequence"/>
</dbReference>
<sequence length="112" mass="12025">MPSPRQIRIEIHPEAPPKPDWGAPCNGCGICCLAEPCPLGMLISRRRRGACTALRWRAGRYVCGMLSEPQQVLGWQGATGRALAPLLQGLARRWISAGSGCDASLEAVSMPD</sequence>
<evidence type="ECO:0000259" key="1">
    <source>
        <dbReference type="PROSITE" id="PS51379"/>
    </source>
</evidence>
<name>A0A4R6ND12_9BURK</name>
<evidence type="ECO:0000313" key="2">
    <source>
        <dbReference type="EMBL" id="TDP11703.1"/>
    </source>
</evidence>
<keyword evidence="3" id="KW-1185">Reference proteome</keyword>
<dbReference type="EMBL" id="SNXE01000002">
    <property type="protein sequence ID" value="TDP11703.1"/>
    <property type="molecule type" value="Genomic_DNA"/>
</dbReference>
<gene>
    <name evidence="2" type="ORF">DFR39_10280</name>
</gene>